<comment type="similarity">
    <text evidence="2">Belongs to the asparagine synthetase family.</text>
</comment>
<dbReference type="SUPFAM" id="SSF56235">
    <property type="entry name" value="N-terminal nucleophile aminohydrolases (Ntn hydrolases)"/>
    <property type="match status" value="1"/>
</dbReference>
<keyword evidence="5" id="KW-0067">ATP-binding</keyword>
<dbReference type="InterPro" id="IPR001962">
    <property type="entry name" value="Asn_synthase"/>
</dbReference>
<dbReference type="NCBIfam" id="TIGR01536">
    <property type="entry name" value="asn_synth_AEB"/>
    <property type="match status" value="1"/>
</dbReference>
<evidence type="ECO:0000256" key="5">
    <source>
        <dbReference type="ARBA" id="ARBA00022840"/>
    </source>
</evidence>
<dbReference type="InterPro" id="IPR014729">
    <property type="entry name" value="Rossmann-like_a/b/a_fold"/>
</dbReference>
<dbReference type="PROSITE" id="PS51278">
    <property type="entry name" value="GATASE_TYPE_2"/>
    <property type="match status" value="1"/>
</dbReference>
<gene>
    <name evidence="11" type="ORF">Van01_59460</name>
</gene>
<dbReference type="InterPro" id="IPR006426">
    <property type="entry name" value="Asn_synth_AEB"/>
</dbReference>
<dbReference type="PANTHER" id="PTHR43284:SF1">
    <property type="entry name" value="ASPARAGINE SYNTHETASE"/>
    <property type="match status" value="1"/>
</dbReference>
<dbReference type="InterPro" id="IPR051786">
    <property type="entry name" value="ASN_synthetase/amidase"/>
</dbReference>
<reference evidence="11 12" key="1">
    <citation type="submission" date="2021-01" db="EMBL/GenBank/DDBJ databases">
        <title>Whole genome shotgun sequence of Verrucosispora andamanensis NBRC 109075.</title>
        <authorList>
            <person name="Komaki H."/>
            <person name="Tamura T."/>
        </authorList>
    </citation>
    <scope>NUCLEOTIDE SEQUENCE [LARGE SCALE GENOMIC DNA]</scope>
    <source>
        <strain evidence="11 12">NBRC 109075</strain>
    </source>
</reference>
<keyword evidence="12" id="KW-1185">Reference proteome</keyword>
<dbReference type="Pfam" id="PF00733">
    <property type="entry name" value="Asn_synthase"/>
    <property type="match status" value="1"/>
</dbReference>
<keyword evidence="4" id="KW-0547">Nucleotide-binding</keyword>
<dbReference type="CDD" id="cd01991">
    <property type="entry name" value="Asn_synthase_B_C"/>
    <property type="match status" value="1"/>
</dbReference>
<dbReference type="PANTHER" id="PTHR43284">
    <property type="entry name" value="ASPARAGINE SYNTHETASE (GLUTAMINE-HYDROLYZING)"/>
    <property type="match status" value="1"/>
</dbReference>
<sequence>MCGIAGVLRFASGGSSVPGVDEIRAVTAGLAHRGPDGGDVWHRFEITLGHRRLSILDLTGHGTQPMTRDHLTLVYNGELYNFADLRSHLQRQHCFQSGTDTEVVLRAWQQWGPAALDRFDGMFAFALWDDRARQLHLVRDRLGVKPLYYHRGNGFLIFASEVEALLCCPQVPRRPNLGAFYSQLLCSSTLQVDRQLTLVDQVHALPPATHLTLDHEGSETTHTYWQLPSQTAGQRPAEALPELGALFQRSVTSMLVADVPVAAFLSGGLDSSAITAKAAATGPLTAITLTHTTAGCRRTGDTADVDLRFSKLLAAHTGQVTHRIAACPSTVTLDDVDTVCDLAAIGDDVRHVSIAHNYRMVRNLGLKVVLNGQGADETMGGYVSLPTFVDHILDVRQPSAATINSLPGSRQTAGLTSEVLAHRERMHERVLDFHAGLPGTPLERAHRLLVHTQLNRVVQFEDHLSMRFGVESRVPFLDHHLVEWCFTLPFDHHVDLQARQGKAILRAALTGTLPAALLARPKQVFPHPEPATLHRSLAALVRLHAAELYADPLVNHLFTLPPANRLSALPTKTLWLLLTTWRWHHKLQRPHPDPASQQPTTSEATDPDLTSHGTSARRVPAPRGADERTQR</sequence>
<dbReference type="Proteomes" id="UP000647017">
    <property type="component" value="Unassembled WGS sequence"/>
</dbReference>
<keyword evidence="6" id="KW-0061">Asparagine biosynthesis</keyword>
<dbReference type="InterPro" id="IPR033738">
    <property type="entry name" value="AsnB_N"/>
</dbReference>
<dbReference type="Gene3D" id="3.60.20.10">
    <property type="entry name" value="Glutamine Phosphoribosylpyrophosphate, subunit 1, domain 1"/>
    <property type="match status" value="1"/>
</dbReference>
<comment type="catalytic activity">
    <reaction evidence="8">
        <text>L-aspartate + L-glutamine + ATP + H2O = L-asparagine + L-glutamate + AMP + diphosphate + H(+)</text>
        <dbReference type="Rhea" id="RHEA:12228"/>
        <dbReference type="ChEBI" id="CHEBI:15377"/>
        <dbReference type="ChEBI" id="CHEBI:15378"/>
        <dbReference type="ChEBI" id="CHEBI:29985"/>
        <dbReference type="ChEBI" id="CHEBI:29991"/>
        <dbReference type="ChEBI" id="CHEBI:30616"/>
        <dbReference type="ChEBI" id="CHEBI:33019"/>
        <dbReference type="ChEBI" id="CHEBI:58048"/>
        <dbReference type="ChEBI" id="CHEBI:58359"/>
        <dbReference type="ChEBI" id="CHEBI:456215"/>
        <dbReference type="EC" id="6.3.5.4"/>
    </reaction>
</comment>
<dbReference type="InterPro" id="IPR029055">
    <property type="entry name" value="Ntn_hydrolases_N"/>
</dbReference>
<feature type="domain" description="Glutamine amidotransferase type-2" evidence="10">
    <location>
        <begin position="2"/>
        <end position="216"/>
    </location>
</feature>
<evidence type="ECO:0000256" key="2">
    <source>
        <dbReference type="ARBA" id="ARBA00005752"/>
    </source>
</evidence>
<evidence type="ECO:0000256" key="3">
    <source>
        <dbReference type="ARBA" id="ARBA00012737"/>
    </source>
</evidence>
<dbReference type="SUPFAM" id="SSF52402">
    <property type="entry name" value="Adenine nucleotide alpha hydrolases-like"/>
    <property type="match status" value="1"/>
</dbReference>
<evidence type="ECO:0000256" key="8">
    <source>
        <dbReference type="ARBA" id="ARBA00048741"/>
    </source>
</evidence>
<dbReference type="Pfam" id="PF13537">
    <property type="entry name" value="GATase_7"/>
    <property type="match status" value="1"/>
</dbReference>
<dbReference type="EMBL" id="BOOZ01000060">
    <property type="protein sequence ID" value="GIJ12732.1"/>
    <property type="molecule type" value="Genomic_DNA"/>
</dbReference>
<keyword evidence="7" id="KW-0315">Glutamine amidotransferase</keyword>
<dbReference type="EC" id="6.3.5.4" evidence="3"/>
<evidence type="ECO:0000256" key="4">
    <source>
        <dbReference type="ARBA" id="ARBA00022741"/>
    </source>
</evidence>
<protein>
    <recommendedName>
        <fullName evidence="3">asparagine synthase (glutamine-hydrolyzing)</fullName>
        <ecNumber evidence="3">6.3.5.4</ecNumber>
    </recommendedName>
</protein>
<evidence type="ECO:0000256" key="1">
    <source>
        <dbReference type="ARBA" id="ARBA00005187"/>
    </source>
</evidence>
<evidence type="ECO:0000259" key="10">
    <source>
        <dbReference type="PROSITE" id="PS51278"/>
    </source>
</evidence>
<dbReference type="InterPro" id="IPR017932">
    <property type="entry name" value="GATase_2_dom"/>
</dbReference>
<comment type="caution">
    <text evidence="11">The sequence shown here is derived from an EMBL/GenBank/DDBJ whole genome shotgun (WGS) entry which is preliminary data.</text>
</comment>
<evidence type="ECO:0000256" key="9">
    <source>
        <dbReference type="SAM" id="MobiDB-lite"/>
    </source>
</evidence>
<name>A0ABQ4I4D1_9ACTN</name>
<feature type="compositionally biased region" description="Polar residues" evidence="9">
    <location>
        <begin position="595"/>
        <end position="604"/>
    </location>
</feature>
<evidence type="ECO:0000256" key="6">
    <source>
        <dbReference type="ARBA" id="ARBA00022888"/>
    </source>
</evidence>
<evidence type="ECO:0000313" key="12">
    <source>
        <dbReference type="Proteomes" id="UP000647017"/>
    </source>
</evidence>
<keyword evidence="6" id="KW-0028">Amino-acid biosynthesis</keyword>
<organism evidence="11 12">
    <name type="scientific">Micromonospora andamanensis</name>
    <dbReference type="NCBI Taxonomy" id="1287068"/>
    <lineage>
        <taxon>Bacteria</taxon>
        <taxon>Bacillati</taxon>
        <taxon>Actinomycetota</taxon>
        <taxon>Actinomycetes</taxon>
        <taxon>Micromonosporales</taxon>
        <taxon>Micromonosporaceae</taxon>
        <taxon>Micromonospora</taxon>
    </lineage>
</organism>
<proteinExistence type="inferred from homology"/>
<dbReference type="PIRSF" id="PIRSF001589">
    <property type="entry name" value="Asn_synthetase_glu-h"/>
    <property type="match status" value="1"/>
</dbReference>
<evidence type="ECO:0000256" key="7">
    <source>
        <dbReference type="ARBA" id="ARBA00022962"/>
    </source>
</evidence>
<dbReference type="RefSeq" id="WP_275410416.1">
    <property type="nucleotide sequence ID" value="NZ_BOOZ01000060.1"/>
</dbReference>
<accession>A0ABQ4I4D1</accession>
<evidence type="ECO:0000313" key="11">
    <source>
        <dbReference type="EMBL" id="GIJ12732.1"/>
    </source>
</evidence>
<dbReference type="CDD" id="cd00712">
    <property type="entry name" value="AsnB"/>
    <property type="match status" value="1"/>
</dbReference>
<comment type="pathway">
    <text evidence="1">Amino-acid biosynthesis; L-asparagine biosynthesis; L-asparagine from L-aspartate (L-Gln route): step 1/1.</text>
</comment>
<dbReference type="Gene3D" id="3.40.50.620">
    <property type="entry name" value="HUPs"/>
    <property type="match status" value="1"/>
</dbReference>
<feature type="region of interest" description="Disordered" evidence="9">
    <location>
        <begin position="587"/>
        <end position="631"/>
    </location>
</feature>